<protein>
    <submittedName>
        <fullName evidence="5">GntR family transcriptional regulator</fullName>
    </submittedName>
</protein>
<comment type="caution">
    <text evidence="5">The sequence shown here is derived from an EMBL/GenBank/DDBJ whole genome shotgun (WGS) entry which is preliminary data.</text>
</comment>
<dbReference type="Pfam" id="PF07702">
    <property type="entry name" value="UTRA"/>
    <property type="match status" value="1"/>
</dbReference>
<dbReference type="Gene3D" id="3.40.1410.10">
    <property type="entry name" value="Chorismate lyase-like"/>
    <property type="match status" value="1"/>
</dbReference>
<dbReference type="InterPro" id="IPR036390">
    <property type="entry name" value="WH_DNA-bd_sf"/>
</dbReference>
<dbReference type="InterPro" id="IPR000524">
    <property type="entry name" value="Tscrpt_reg_HTH_GntR"/>
</dbReference>
<dbReference type="PROSITE" id="PS50949">
    <property type="entry name" value="HTH_GNTR"/>
    <property type="match status" value="1"/>
</dbReference>
<gene>
    <name evidence="5" type="ORF">RAK27_10360</name>
</gene>
<dbReference type="EMBL" id="JAVBVO010000003">
    <property type="protein sequence ID" value="MDZ5759060.1"/>
    <property type="molecule type" value="Genomic_DNA"/>
</dbReference>
<dbReference type="InterPro" id="IPR011663">
    <property type="entry name" value="UTRA"/>
</dbReference>
<dbReference type="RefSeq" id="WP_015077455.1">
    <property type="nucleotide sequence ID" value="NZ_BJOJ01000086.1"/>
</dbReference>
<evidence type="ECO:0000259" key="4">
    <source>
        <dbReference type="PROSITE" id="PS50949"/>
    </source>
</evidence>
<dbReference type="Pfam" id="PF00392">
    <property type="entry name" value="GntR"/>
    <property type="match status" value="1"/>
</dbReference>
<feature type="domain" description="HTH gntR-type" evidence="4">
    <location>
        <begin position="1"/>
        <end position="68"/>
    </location>
</feature>
<dbReference type="AlphaFoldDB" id="A0AAW9JZL8"/>
<accession>A0AAW9JZL8</accession>
<evidence type="ECO:0000256" key="3">
    <source>
        <dbReference type="ARBA" id="ARBA00023163"/>
    </source>
</evidence>
<name>A0AAW9JZL8_CARML</name>
<dbReference type="GO" id="GO:0045892">
    <property type="term" value="P:negative regulation of DNA-templated transcription"/>
    <property type="evidence" value="ECO:0007669"/>
    <property type="project" value="TreeGrafter"/>
</dbReference>
<reference evidence="5" key="1">
    <citation type="submission" date="2023-08" db="EMBL/GenBank/DDBJ databases">
        <title>Genomic characterization of piscicolin 126 produced by Carnobacterium maltaromaticum CM22 strain isolated from salmon (Salmo salar).</title>
        <authorList>
            <person name="Gonzalez-Gragera E."/>
            <person name="Garcia-Lopez J.D."/>
            <person name="Teso-Perez C."/>
            <person name="Gimenez-Hernandez I."/>
            <person name="Peralta-Sanchez J.M."/>
            <person name="Valdivia E."/>
            <person name="Montalban-Lopez M."/>
            <person name="Martin-Platero A.M."/>
            <person name="Banos A."/>
            <person name="Martinez-Bueno M."/>
        </authorList>
    </citation>
    <scope>NUCLEOTIDE SEQUENCE</scope>
    <source>
        <strain evidence="5">CM22</strain>
    </source>
</reference>
<proteinExistence type="predicted"/>
<keyword evidence="1" id="KW-0805">Transcription regulation</keyword>
<dbReference type="Proteomes" id="UP001290462">
    <property type="component" value="Unassembled WGS sequence"/>
</dbReference>
<evidence type="ECO:0000256" key="1">
    <source>
        <dbReference type="ARBA" id="ARBA00023015"/>
    </source>
</evidence>
<evidence type="ECO:0000256" key="2">
    <source>
        <dbReference type="ARBA" id="ARBA00023125"/>
    </source>
</evidence>
<keyword evidence="2" id="KW-0238">DNA-binding</keyword>
<dbReference type="PRINTS" id="PR00035">
    <property type="entry name" value="HTHGNTR"/>
</dbReference>
<dbReference type="InterPro" id="IPR050679">
    <property type="entry name" value="Bact_HTH_transcr_reg"/>
</dbReference>
<evidence type="ECO:0000313" key="5">
    <source>
        <dbReference type="EMBL" id="MDZ5759060.1"/>
    </source>
</evidence>
<evidence type="ECO:0000313" key="6">
    <source>
        <dbReference type="Proteomes" id="UP001290462"/>
    </source>
</evidence>
<dbReference type="PANTHER" id="PTHR44846:SF4">
    <property type="entry name" value="HTH GNTR-TYPE DOMAIN-CONTAINING PROTEIN"/>
    <property type="match status" value="1"/>
</dbReference>
<dbReference type="GO" id="GO:0003700">
    <property type="term" value="F:DNA-binding transcription factor activity"/>
    <property type="evidence" value="ECO:0007669"/>
    <property type="project" value="InterPro"/>
</dbReference>
<organism evidence="5 6">
    <name type="scientific">Carnobacterium maltaromaticum</name>
    <name type="common">Carnobacterium piscicola</name>
    <dbReference type="NCBI Taxonomy" id="2751"/>
    <lineage>
        <taxon>Bacteria</taxon>
        <taxon>Bacillati</taxon>
        <taxon>Bacillota</taxon>
        <taxon>Bacilli</taxon>
        <taxon>Lactobacillales</taxon>
        <taxon>Carnobacteriaceae</taxon>
        <taxon>Carnobacterium</taxon>
    </lineage>
</organism>
<sequence length="237" mass="27627">MKYEAFVELLEQDINNGRYDQDGKLPSEDVLIESYQVTRYTLRKAIAFLVERGQLYQVQGSGIYLRRRAKKGYFNLDDTQGITSESRGINQNVETKVVSLEEIQFKDAAFVPEGLSLSPETILYFVKRLRLLDGKPFVVEHSYYIKSLVPYLNHEIVEQSIFHYLKEVVKLKFGFADKIIRTEKLTQEVATLLELKKDDPTLVIIDEAYLSNGALFNYSKLYYHYENSEFFMHATMK</sequence>
<dbReference type="SUPFAM" id="SSF46785">
    <property type="entry name" value="Winged helix' DNA-binding domain"/>
    <property type="match status" value="1"/>
</dbReference>
<dbReference type="SUPFAM" id="SSF64288">
    <property type="entry name" value="Chorismate lyase-like"/>
    <property type="match status" value="1"/>
</dbReference>
<dbReference type="SMART" id="SM00866">
    <property type="entry name" value="UTRA"/>
    <property type="match status" value="1"/>
</dbReference>
<keyword evidence="3" id="KW-0804">Transcription</keyword>
<dbReference type="InterPro" id="IPR028978">
    <property type="entry name" value="Chorismate_lyase_/UTRA_dom_sf"/>
</dbReference>
<dbReference type="CDD" id="cd07377">
    <property type="entry name" value="WHTH_GntR"/>
    <property type="match status" value="1"/>
</dbReference>
<dbReference type="GO" id="GO:0003677">
    <property type="term" value="F:DNA binding"/>
    <property type="evidence" value="ECO:0007669"/>
    <property type="project" value="UniProtKB-KW"/>
</dbReference>
<dbReference type="InterPro" id="IPR036388">
    <property type="entry name" value="WH-like_DNA-bd_sf"/>
</dbReference>
<dbReference type="PANTHER" id="PTHR44846">
    <property type="entry name" value="MANNOSYL-D-GLYCERATE TRANSPORT/METABOLISM SYSTEM REPRESSOR MNGR-RELATED"/>
    <property type="match status" value="1"/>
</dbReference>
<dbReference type="SMART" id="SM00345">
    <property type="entry name" value="HTH_GNTR"/>
    <property type="match status" value="1"/>
</dbReference>
<dbReference type="Gene3D" id="1.10.10.10">
    <property type="entry name" value="Winged helix-like DNA-binding domain superfamily/Winged helix DNA-binding domain"/>
    <property type="match status" value="1"/>
</dbReference>